<evidence type="ECO:0000256" key="2">
    <source>
        <dbReference type="ARBA" id="ARBA00022630"/>
    </source>
</evidence>
<dbReference type="SUPFAM" id="SSF51905">
    <property type="entry name" value="FAD/NAD(P)-binding domain"/>
    <property type="match status" value="1"/>
</dbReference>
<reference evidence="8 9" key="1">
    <citation type="journal article" date="2021" name="Nat. Commun.">
        <title>Genetic determinants of endophytism in the Arabidopsis root mycobiome.</title>
        <authorList>
            <person name="Mesny F."/>
            <person name="Miyauchi S."/>
            <person name="Thiergart T."/>
            <person name="Pickel B."/>
            <person name="Atanasova L."/>
            <person name="Karlsson M."/>
            <person name="Huettel B."/>
            <person name="Barry K.W."/>
            <person name="Haridas S."/>
            <person name="Chen C."/>
            <person name="Bauer D."/>
            <person name="Andreopoulos W."/>
            <person name="Pangilinan J."/>
            <person name="LaButti K."/>
            <person name="Riley R."/>
            <person name="Lipzen A."/>
            <person name="Clum A."/>
            <person name="Drula E."/>
            <person name="Henrissat B."/>
            <person name="Kohler A."/>
            <person name="Grigoriev I.V."/>
            <person name="Martin F.M."/>
            <person name="Hacquard S."/>
        </authorList>
    </citation>
    <scope>NUCLEOTIDE SEQUENCE [LARGE SCALE GENOMIC DNA]</scope>
    <source>
        <strain evidence="8 9">MPI-SDFR-AT-0080</strain>
    </source>
</reference>
<keyword evidence="4" id="KW-0560">Oxidoreductase</keyword>
<dbReference type="SUPFAM" id="SSF54373">
    <property type="entry name" value="FAD-linked reductases, C-terminal domain"/>
    <property type="match status" value="1"/>
</dbReference>
<evidence type="ECO:0000259" key="6">
    <source>
        <dbReference type="Pfam" id="PF01494"/>
    </source>
</evidence>
<dbReference type="InterPro" id="IPR036188">
    <property type="entry name" value="FAD/NAD-bd_sf"/>
</dbReference>
<name>A0ABQ8G368_9PEZI</name>
<dbReference type="SUPFAM" id="SSF160104">
    <property type="entry name" value="Acetoacetate decarboxylase-like"/>
    <property type="match status" value="1"/>
</dbReference>
<dbReference type="SUPFAM" id="SSF51182">
    <property type="entry name" value="RmlC-like cupins"/>
    <property type="match status" value="1"/>
</dbReference>
<comment type="caution">
    <text evidence="8">The sequence shown here is derived from an EMBL/GenBank/DDBJ whole genome shotgun (WGS) entry which is preliminary data.</text>
</comment>
<evidence type="ECO:0000313" key="9">
    <source>
        <dbReference type="Proteomes" id="UP000774617"/>
    </source>
</evidence>
<dbReference type="Pfam" id="PF13450">
    <property type="entry name" value="NAD_binding_8"/>
    <property type="match status" value="1"/>
</dbReference>
<accession>A0ABQ8G368</accession>
<feature type="domain" description="FAD-binding" evidence="6">
    <location>
        <begin position="319"/>
        <end position="387"/>
    </location>
</feature>
<dbReference type="PANTHER" id="PTHR13789:SF261">
    <property type="entry name" value="HYDROXYLASE, PUTATIVE (AFU_ORTHOLOGUE AFUA_7G00590)-RELATED"/>
    <property type="match status" value="1"/>
</dbReference>
<dbReference type="Gene3D" id="3.50.50.60">
    <property type="entry name" value="FAD/NAD(P)-binding domain"/>
    <property type="match status" value="1"/>
</dbReference>
<gene>
    <name evidence="8" type="ORF">B0J12DRAFT_580519</name>
</gene>
<protein>
    <submittedName>
        <fullName evidence="8">FAD-binding domain-containing protein</fullName>
    </submittedName>
</protein>
<dbReference type="EMBL" id="JAGTJR010000030">
    <property type="protein sequence ID" value="KAH7039035.1"/>
    <property type="molecule type" value="Genomic_DNA"/>
</dbReference>
<dbReference type="InterPro" id="IPR002938">
    <property type="entry name" value="FAD-bd"/>
</dbReference>
<dbReference type="Pfam" id="PF07883">
    <property type="entry name" value="Cupin_2"/>
    <property type="match status" value="1"/>
</dbReference>
<proteinExistence type="inferred from homology"/>
<dbReference type="InterPro" id="IPR011051">
    <property type="entry name" value="RmlC_Cupin_sf"/>
</dbReference>
<dbReference type="Gene3D" id="2.40.400.10">
    <property type="entry name" value="Acetoacetate decarboxylase-like"/>
    <property type="match status" value="1"/>
</dbReference>
<dbReference type="Pfam" id="PF01494">
    <property type="entry name" value="FAD_binding_3"/>
    <property type="match status" value="1"/>
</dbReference>
<feature type="domain" description="Cupin type-2" evidence="7">
    <location>
        <begin position="784"/>
        <end position="851"/>
    </location>
</feature>
<evidence type="ECO:0000259" key="7">
    <source>
        <dbReference type="Pfam" id="PF07883"/>
    </source>
</evidence>
<evidence type="ECO:0000256" key="4">
    <source>
        <dbReference type="ARBA" id="ARBA00023002"/>
    </source>
</evidence>
<keyword evidence="3" id="KW-0274">FAD</keyword>
<organism evidence="8 9">
    <name type="scientific">Macrophomina phaseolina</name>
    <dbReference type="NCBI Taxonomy" id="35725"/>
    <lineage>
        <taxon>Eukaryota</taxon>
        <taxon>Fungi</taxon>
        <taxon>Dikarya</taxon>
        <taxon>Ascomycota</taxon>
        <taxon>Pezizomycotina</taxon>
        <taxon>Dothideomycetes</taxon>
        <taxon>Dothideomycetes incertae sedis</taxon>
        <taxon>Botryosphaeriales</taxon>
        <taxon>Botryosphaeriaceae</taxon>
        <taxon>Macrophomina</taxon>
    </lineage>
</organism>
<dbReference type="Pfam" id="PF06314">
    <property type="entry name" value="ADC"/>
    <property type="match status" value="1"/>
</dbReference>
<keyword evidence="9" id="KW-1185">Reference proteome</keyword>
<comment type="similarity">
    <text evidence="1">Belongs to the paxM FAD-dependent monooxygenase family.</text>
</comment>
<dbReference type="InterPro" id="IPR010451">
    <property type="entry name" value="Acetoacetate_decarboxylase"/>
</dbReference>
<keyword evidence="2" id="KW-0285">Flavoprotein</keyword>
<dbReference type="InterPro" id="IPR050493">
    <property type="entry name" value="FAD-dep_Monooxygenase_BioMet"/>
</dbReference>
<keyword evidence="5" id="KW-0503">Monooxygenase</keyword>
<dbReference type="InterPro" id="IPR013096">
    <property type="entry name" value="Cupin_2"/>
</dbReference>
<sequence length="879" mass="97257">MAITNGHVLNGNGVNGHANGHSNGNGVAAHSDARPLHVIIIGAGIGGLTAAIYLRQQGHKVTVLEQSRFACELGAAVHLAPNSNGVLKRVGIDAEKFGAVQANFLTEYEMDGKVIHSLPIGEMTKVQQHKWLLVYRVNLHEAVKRGATEPDALGSPPAELRTSSRVLDVDPATATVTLENGQTVQGDVSKARARVPGGDVKAYPSSKSAFRFLVPREAALADPRSAKFAARDGEMHIIYGPDRRVVVYPCVNNTMLNFNCIHPKEESDASADDWNKTGKKSRLLEVYSKFDPDLVALLDKADEDTLKVWELLDLEPLPTWVNDKLALLGDAAHPYLPHQGQGAGQAMEDAAALGVVLPRGTKPEDVPQRLKLYFDFRYERCTKIQRFSQQAGRDIQDEPLDMIGNSNYNFSHDEWDSASDKFRRWQWAQNPNLYWRQPIVFGPMPGPRQDFWGNPRKATHSTATTASIKFKTSATVLQTLFPNQQFKFTTPGTVAYASFSQTTLNKMDWLGGGGYRHFGLYIHNVQYTKKNGETIAGTYMPILFESLADPIVSGREELGMPKLFCTIDIHRRHRSYRYQTGWQGATFGEVALEGLEEVDPAAEKGTIGGEADDGILVYRYIPEVHRRGKAASEHTVFVPHAEESKVVPTTVRRMWKARTGSIKFDALDWDALPTLHHVISRLAEVPVYEVIGAKVVESEGVPDNIRPTKRFITGHAPDGKEIFHDEVGEDAPMYALPKDADFALCYATKGYPIDLNDNKDIGVYQSFLTNLPGITISNGSVLRMVDMRPGATSPMHRTVSLDYGVVLEGEVELVLDSGEKRIMKRGDISIQRGTNHAWRNLSDTEWARMLYILLPVQPIKIGDKTLGEDLDIPGVRASD</sequence>
<evidence type="ECO:0000256" key="5">
    <source>
        <dbReference type="ARBA" id="ARBA00023033"/>
    </source>
</evidence>
<evidence type="ECO:0000313" key="8">
    <source>
        <dbReference type="EMBL" id="KAH7039035.1"/>
    </source>
</evidence>
<evidence type="ECO:0000256" key="1">
    <source>
        <dbReference type="ARBA" id="ARBA00007992"/>
    </source>
</evidence>
<dbReference type="InterPro" id="IPR014710">
    <property type="entry name" value="RmlC-like_jellyroll"/>
</dbReference>
<evidence type="ECO:0000256" key="3">
    <source>
        <dbReference type="ARBA" id="ARBA00022827"/>
    </source>
</evidence>
<dbReference type="PRINTS" id="PR00420">
    <property type="entry name" value="RNGMNOXGNASE"/>
</dbReference>
<dbReference type="Gene3D" id="2.60.120.10">
    <property type="entry name" value="Jelly Rolls"/>
    <property type="match status" value="1"/>
</dbReference>
<dbReference type="PANTHER" id="PTHR13789">
    <property type="entry name" value="MONOOXYGENASE"/>
    <property type="match status" value="1"/>
</dbReference>
<dbReference type="CDD" id="cd02231">
    <property type="entry name" value="cupin_BLL6423-like"/>
    <property type="match status" value="1"/>
</dbReference>
<dbReference type="Proteomes" id="UP000774617">
    <property type="component" value="Unassembled WGS sequence"/>
</dbReference>
<dbReference type="InterPro" id="IPR023375">
    <property type="entry name" value="ADC_dom_sf"/>
</dbReference>